<accession>A0ABR9PD89</accession>
<dbReference type="EMBL" id="JADBGI010000029">
    <property type="protein sequence ID" value="MBE3001807.1"/>
    <property type="molecule type" value="Genomic_DNA"/>
</dbReference>
<dbReference type="Pfam" id="PF00535">
    <property type="entry name" value="Glycos_transf_2"/>
    <property type="match status" value="1"/>
</dbReference>
<comment type="catalytic activity">
    <reaction evidence="10">
        <text>an NDP-alpha-D-glucose + (2R)-3-phosphoglycerate = (2R)-2-O-(alpha-D-glucopyranosyl)-3-phospho-glycerate + a ribonucleoside 5'-diphosphate + H(+)</text>
        <dbReference type="Rhea" id="RHEA:47244"/>
        <dbReference type="ChEBI" id="CHEBI:15378"/>
        <dbReference type="ChEBI" id="CHEBI:57930"/>
        <dbReference type="ChEBI" id="CHEBI:58272"/>
        <dbReference type="ChEBI" id="CHEBI:62600"/>
        <dbReference type="ChEBI" id="CHEBI:76533"/>
        <dbReference type="EC" id="2.4.1.266"/>
    </reaction>
    <physiologicalReaction direction="left-to-right" evidence="10">
        <dbReference type="Rhea" id="RHEA:47245"/>
    </physiologicalReaction>
</comment>
<dbReference type="Proteomes" id="UP000806528">
    <property type="component" value="Unassembled WGS sequence"/>
</dbReference>
<evidence type="ECO:0000313" key="12">
    <source>
        <dbReference type="EMBL" id="MBE3001807.1"/>
    </source>
</evidence>
<evidence type="ECO:0000256" key="6">
    <source>
        <dbReference type="ARBA" id="ARBA00022842"/>
    </source>
</evidence>
<evidence type="ECO:0000256" key="2">
    <source>
        <dbReference type="ARBA" id="ARBA00001946"/>
    </source>
</evidence>
<comment type="cofactor">
    <cofactor evidence="2">
        <name>Mg(2+)</name>
        <dbReference type="ChEBI" id="CHEBI:18420"/>
    </cofactor>
</comment>
<dbReference type="EC" id="2.4.1.266" evidence="7"/>
<evidence type="ECO:0000256" key="1">
    <source>
        <dbReference type="ARBA" id="ARBA00001936"/>
    </source>
</evidence>
<comment type="similarity">
    <text evidence="3">Belongs to the glycosyltransferase 2 family.</text>
</comment>
<name>A0ABR9PD89_9ACTN</name>
<dbReference type="PANTHER" id="PTHR48090">
    <property type="entry name" value="UNDECAPRENYL-PHOSPHATE 4-DEOXY-4-FORMAMIDO-L-ARABINOSE TRANSFERASE-RELATED"/>
    <property type="match status" value="1"/>
</dbReference>
<comment type="cofactor">
    <cofactor evidence="1">
        <name>Mn(2+)</name>
        <dbReference type="ChEBI" id="CHEBI:29035"/>
    </cofactor>
</comment>
<feature type="domain" description="Glycosyltransferase 2-like" evidence="11">
    <location>
        <begin position="2"/>
        <end position="118"/>
    </location>
</feature>
<keyword evidence="13" id="KW-1185">Reference proteome</keyword>
<comment type="caution">
    <text evidence="12">The sequence shown here is derived from an EMBL/GenBank/DDBJ whole genome shotgun (WGS) entry which is preliminary data.</text>
</comment>
<evidence type="ECO:0000256" key="3">
    <source>
        <dbReference type="ARBA" id="ARBA00006739"/>
    </source>
</evidence>
<dbReference type="InterPro" id="IPR001173">
    <property type="entry name" value="Glyco_trans_2-like"/>
</dbReference>
<dbReference type="SUPFAM" id="SSF53448">
    <property type="entry name" value="Nucleotide-diphospho-sugar transferases"/>
    <property type="match status" value="1"/>
</dbReference>
<proteinExistence type="inferred from homology"/>
<evidence type="ECO:0000256" key="5">
    <source>
        <dbReference type="ARBA" id="ARBA00022679"/>
    </source>
</evidence>
<sequence>MIIAAKDEELRVGPTVEAARSLPGVDLVLVVDDGSTDRTGVLAREAGARVVRHPRNRGKGTAMETGADAVAEVEAREDRVGLVPRHLLFLDADLGETAAGAAPLLEPVVDKTADMSIALFPATRARLGGHGFVVRLARGGVRRATGWEPEQPLNGQRCLSRAAFETARPLARGFGVETGLTIDVLRAGLRVVEVEVPLEHRATGADLSAQLHRAHQFTDVARALAVRGVGPAARRALARTGLRRRARSAY</sequence>
<dbReference type="InterPro" id="IPR029044">
    <property type="entry name" value="Nucleotide-diphossugar_trans"/>
</dbReference>
<dbReference type="InterPro" id="IPR050256">
    <property type="entry name" value="Glycosyltransferase_2"/>
</dbReference>
<protein>
    <recommendedName>
        <fullName evidence="8">Glucosyl-3-phosphoglycerate synthase</fullName>
        <ecNumber evidence="7">2.4.1.266</ecNumber>
    </recommendedName>
</protein>
<keyword evidence="4" id="KW-0328">Glycosyltransferase</keyword>
<evidence type="ECO:0000313" key="13">
    <source>
        <dbReference type="Proteomes" id="UP000806528"/>
    </source>
</evidence>
<keyword evidence="6" id="KW-0460">Magnesium</keyword>
<gene>
    <name evidence="12" type="ORF">IDM40_24370</name>
</gene>
<evidence type="ECO:0000256" key="4">
    <source>
        <dbReference type="ARBA" id="ARBA00022676"/>
    </source>
</evidence>
<evidence type="ECO:0000259" key="11">
    <source>
        <dbReference type="Pfam" id="PF00535"/>
    </source>
</evidence>
<dbReference type="PANTHER" id="PTHR48090:SF10">
    <property type="entry name" value="GLUCOSYL-3-PHOSPHOGLYCERATE SYNTHASE"/>
    <property type="match status" value="1"/>
</dbReference>
<evidence type="ECO:0000256" key="9">
    <source>
        <dbReference type="ARBA" id="ARBA00048689"/>
    </source>
</evidence>
<dbReference type="Gene3D" id="3.90.550.10">
    <property type="entry name" value="Spore Coat Polysaccharide Biosynthesis Protein SpsA, Chain A"/>
    <property type="match status" value="1"/>
</dbReference>
<reference evidence="12 13" key="1">
    <citation type="submission" date="2020-09" db="EMBL/GenBank/DDBJ databases">
        <title>Diversity and distribution of actinomycetes associated with coral in the coast of Hainan.</title>
        <authorList>
            <person name="Li F."/>
        </authorList>
    </citation>
    <scope>NUCLEOTIDE SEQUENCE [LARGE SCALE GENOMIC DNA]</scope>
    <source>
        <strain evidence="12 13">HNM0947</strain>
    </source>
</reference>
<evidence type="ECO:0000256" key="10">
    <source>
        <dbReference type="ARBA" id="ARBA00048997"/>
    </source>
</evidence>
<keyword evidence="5" id="KW-0808">Transferase</keyword>
<comment type="catalytic activity">
    <reaction evidence="9">
        <text>(2R)-3-phosphoglycerate + UDP-alpha-D-glucose = (2R)-2-O-(alpha-D-glucopyranosyl)-3-phospho-glycerate + UDP + H(+)</text>
        <dbReference type="Rhea" id="RHEA:31319"/>
        <dbReference type="ChEBI" id="CHEBI:15378"/>
        <dbReference type="ChEBI" id="CHEBI:58223"/>
        <dbReference type="ChEBI" id="CHEBI:58272"/>
        <dbReference type="ChEBI" id="CHEBI:58885"/>
        <dbReference type="ChEBI" id="CHEBI:62600"/>
        <dbReference type="EC" id="2.4.1.266"/>
    </reaction>
    <physiologicalReaction direction="left-to-right" evidence="9">
        <dbReference type="Rhea" id="RHEA:31320"/>
    </physiologicalReaction>
</comment>
<evidence type="ECO:0000256" key="7">
    <source>
        <dbReference type="ARBA" id="ARBA00039022"/>
    </source>
</evidence>
<organism evidence="12 13">
    <name type="scientific">Nocardiopsis coralli</name>
    <dbReference type="NCBI Taxonomy" id="2772213"/>
    <lineage>
        <taxon>Bacteria</taxon>
        <taxon>Bacillati</taxon>
        <taxon>Actinomycetota</taxon>
        <taxon>Actinomycetes</taxon>
        <taxon>Streptosporangiales</taxon>
        <taxon>Nocardiopsidaceae</taxon>
        <taxon>Nocardiopsis</taxon>
    </lineage>
</organism>
<evidence type="ECO:0000256" key="8">
    <source>
        <dbReference type="ARBA" id="ARBA00040894"/>
    </source>
</evidence>
<dbReference type="CDD" id="cd04179">
    <property type="entry name" value="DPM_DPG-synthase_like"/>
    <property type="match status" value="1"/>
</dbReference>